<reference evidence="2 3" key="1">
    <citation type="submission" date="2019-08" db="EMBL/GenBank/DDBJ databases">
        <authorList>
            <person name="Guy L."/>
        </authorList>
    </citation>
    <scope>NUCLEOTIDE SEQUENCE [LARGE SCALE GENOMIC DNA]</scope>
    <source>
        <strain evidence="2 3">SGT-108</strain>
    </source>
</reference>
<proteinExistence type="predicted"/>
<dbReference type="RefSeq" id="WP_172622703.1">
    <property type="nucleotide sequence ID" value="NZ_LR699119.1"/>
</dbReference>
<sequence length="51" mass="5700">MKKENSTDLNKVSEPSAEAHAFADSSMSEELKHAIQNLIYRLRELGPLQTA</sequence>
<evidence type="ECO:0000313" key="3">
    <source>
        <dbReference type="Proteomes" id="UP000324194"/>
    </source>
</evidence>
<accession>A0A5E4PFL1</accession>
<dbReference type="AlphaFoldDB" id="A0A5E4PFL1"/>
<protein>
    <submittedName>
        <fullName evidence="2">Uncharacterized protein</fullName>
    </submittedName>
</protein>
<evidence type="ECO:0000313" key="2">
    <source>
        <dbReference type="EMBL" id="VVC75223.1"/>
    </source>
</evidence>
<keyword evidence="3" id="KW-1185">Reference proteome</keyword>
<gene>
    <name evidence="2" type="ORF">AQUSIP_05110</name>
</gene>
<dbReference type="KEGG" id="asip:AQUSIP_05110"/>
<organism evidence="2 3">
    <name type="scientific">Aquicella siphonis</name>
    <dbReference type="NCBI Taxonomy" id="254247"/>
    <lineage>
        <taxon>Bacteria</taxon>
        <taxon>Pseudomonadati</taxon>
        <taxon>Pseudomonadota</taxon>
        <taxon>Gammaproteobacteria</taxon>
        <taxon>Legionellales</taxon>
        <taxon>Coxiellaceae</taxon>
        <taxon>Aquicella</taxon>
    </lineage>
</organism>
<evidence type="ECO:0000256" key="1">
    <source>
        <dbReference type="SAM" id="MobiDB-lite"/>
    </source>
</evidence>
<feature type="region of interest" description="Disordered" evidence="1">
    <location>
        <begin position="1"/>
        <end position="26"/>
    </location>
</feature>
<dbReference type="Proteomes" id="UP000324194">
    <property type="component" value="Chromosome 1"/>
</dbReference>
<name>A0A5E4PFL1_9COXI</name>
<dbReference type="EMBL" id="LR699119">
    <property type="protein sequence ID" value="VVC75223.1"/>
    <property type="molecule type" value="Genomic_DNA"/>
</dbReference>